<evidence type="ECO:0000313" key="1">
    <source>
        <dbReference type="EMBL" id="TCT14671.1"/>
    </source>
</evidence>
<dbReference type="AlphaFoldDB" id="A0A4R3MKC3"/>
<sequence>MAKGFAAFKLANTLDDIKIKIPFGKLLSDSYIEKTKLKKILLKVPIEISEINIAGIEGYEVQIPITASILKEKDENYIRTIIDDSINQMIDEECHSFVFPEEIMPYVEDKEIVISNGKGLQFLLLDKVIEKCINLSEKKLKELNFVIIDGQDSLSDFCIDYLYDKVNYLTIVTKRPVYFEETKEFIFEETGLAVEVLEDPLNNYIESDIVINCRKEKNKAFYFYNKKAFLIDFVSDKSEIKNVLLKRKDLQVVDDISLKINKIEYDTKLLQAAIFSQNRIFRSWLMYGYKKDMIDRIEKVLSQFNLEVKDLYQYGKKIIF</sequence>
<dbReference type="OrthoDB" id="2049844at2"/>
<accession>A0A4R3MKC3</accession>
<reference evidence="1 2" key="1">
    <citation type="submission" date="2019-03" db="EMBL/GenBank/DDBJ databases">
        <title>Genomic Encyclopedia of Type Strains, Phase IV (KMG-IV): sequencing the most valuable type-strain genomes for metagenomic binning, comparative biology and taxonomic classification.</title>
        <authorList>
            <person name="Goeker M."/>
        </authorList>
    </citation>
    <scope>NUCLEOTIDE SEQUENCE [LARGE SCALE GENOMIC DNA]</scope>
    <source>
        <strain evidence="1 2">DSM 24629</strain>
    </source>
</reference>
<keyword evidence="2" id="KW-1185">Reference proteome</keyword>
<evidence type="ECO:0000313" key="2">
    <source>
        <dbReference type="Proteomes" id="UP000294902"/>
    </source>
</evidence>
<dbReference type="EMBL" id="SMAL01000005">
    <property type="protein sequence ID" value="TCT14671.1"/>
    <property type="molecule type" value="Genomic_DNA"/>
</dbReference>
<organism evidence="1 2">
    <name type="scientific">Natranaerovirga pectinivora</name>
    <dbReference type="NCBI Taxonomy" id="682400"/>
    <lineage>
        <taxon>Bacteria</taxon>
        <taxon>Bacillati</taxon>
        <taxon>Bacillota</taxon>
        <taxon>Clostridia</taxon>
        <taxon>Lachnospirales</taxon>
        <taxon>Natranaerovirgaceae</taxon>
        <taxon>Natranaerovirga</taxon>
    </lineage>
</organism>
<dbReference type="Proteomes" id="UP000294902">
    <property type="component" value="Unassembled WGS sequence"/>
</dbReference>
<name>A0A4R3MKC3_9FIRM</name>
<gene>
    <name evidence="1" type="ORF">EDC18_105153</name>
</gene>
<dbReference type="RefSeq" id="WP_132252326.1">
    <property type="nucleotide sequence ID" value="NZ_SMAL01000005.1"/>
</dbReference>
<proteinExistence type="predicted"/>
<protein>
    <submittedName>
        <fullName evidence="1">Uncharacterized protein</fullName>
    </submittedName>
</protein>
<comment type="caution">
    <text evidence="1">The sequence shown here is derived from an EMBL/GenBank/DDBJ whole genome shotgun (WGS) entry which is preliminary data.</text>
</comment>